<dbReference type="InterPro" id="IPR029045">
    <property type="entry name" value="ClpP/crotonase-like_dom_sf"/>
</dbReference>
<accession>A0A4V2JGP8</accession>
<gene>
    <name evidence="3" type="ORF">EYS08_14515</name>
</gene>
<feature type="chain" id="PRO_5020547663" description="Tail specific protease domain-containing protein" evidence="1">
    <location>
        <begin position="20"/>
        <end position="475"/>
    </location>
</feature>
<dbReference type="Gene3D" id="3.90.226.10">
    <property type="entry name" value="2-enoyl-CoA Hydratase, Chain A, domain 1"/>
    <property type="match status" value="1"/>
</dbReference>
<dbReference type="Pfam" id="PF03572">
    <property type="entry name" value="Peptidase_S41"/>
    <property type="match status" value="1"/>
</dbReference>
<keyword evidence="4" id="KW-1185">Reference proteome</keyword>
<evidence type="ECO:0000313" key="4">
    <source>
        <dbReference type="Proteomes" id="UP000291819"/>
    </source>
</evidence>
<evidence type="ECO:0000256" key="1">
    <source>
        <dbReference type="SAM" id="SignalP"/>
    </source>
</evidence>
<dbReference type="AlphaFoldDB" id="A0A4V2JGP8"/>
<dbReference type="OrthoDB" id="2327485at2"/>
<organism evidence="3 4">
    <name type="scientific">Pedobacter kyonggii</name>
    <dbReference type="NCBI Taxonomy" id="1926871"/>
    <lineage>
        <taxon>Bacteria</taxon>
        <taxon>Pseudomonadati</taxon>
        <taxon>Bacteroidota</taxon>
        <taxon>Sphingobacteriia</taxon>
        <taxon>Sphingobacteriales</taxon>
        <taxon>Sphingobacteriaceae</taxon>
        <taxon>Pedobacter</taxon>
    </lineage>
</organism>
<feature type="signal peptide" evidence="1">
    <location>
        <begin position="1"/>
        <end position="19"/>
    </location>
</feature>
<name>A0A4V2JGP8_9SPHI</name>
<dbReference type="EMBL" id="SIXF01000013">
    <property type="protein sequence ID" value="TBO41443.1"/>
    <property type="molecule type" value="Genomic_DNA"/>
</dbReference>
<dbReference type="Proteomes" id="UP000291819">
    <property type="component" value="Unassembled WGS sequence"/>
</dbReference>
<dbReference type="SUPFAM" id="SSF52096">
    <property type="entry name" value="ClpP/crotonase"/>
    <property type="match status" value="1"/>
</dbReference>
<reference evidence="3 4" key="1">
    <citation type="submission" date="2019-02" db="EMBL/GenBank/DDBJ databases">
        <title>Pedobacter kyonggii whole genome sequence analysis.</title>
        <authorList>
            <person name="Dahal R.H."/>
        </authorList>
    </citation>
    <scope>NUCLEOTIDE SEQUENCE [LARGE SCALE GENOMIC DNA]</scope>
    <source>
        <strain evidence="3 4">K-4-11-1</strain>
    </source>
</reference>
<protein>
    <recommendedName>
        <fullName evidence="2">Tail specific protease domain-containing protein</fullName>
    </recommendedName>
</protein>
<keyword evidence="1" id="KW-0732">Signal</keyword>
<dbReference type="InterPro" id="IPR005151">
    <property type="entry name" value="Tail-specific_protease"/>
</dbReference>
<feature type="domain" description="Tail specific protease" evidence="2">
    <location>
        <begin position="240"/>
        <end position="455"/>
    </location>
</feature>
<sequence>MKRLCILLITATFPFLLMAQQIPCNCLQNLNEAIIKTELNYAGFPQKVYVKTKPAYENLVTSLRKKAENESNPKNCYYLIKDYVRFFADKHFSLTYLNKDDYEKETVAVDESYFKTLKPAIGAEGIWINADSSIRLGIKKFPGNEYKAIVLSAKDSMLHKGLVYFTLKPHQKGYLLNQYNVFNSIDFYAQQRDGLLQLWNFSLFGRVFPNEMTAKQKKELGTWKNSNNGLDYSRLDEETSYIKIPTFFNNDSKIEKLVAAHDKAIRNSKYLIIDLRGNGGGNSGWSFLLPYVMTNPIKQDSPLLRISQDNVRLKRSELEYFVKNPVPVDLKKYYTDEYVANLKKIYEELTSAKNTFYQIPGLTIPLDSVLGSPAKVALITDELCGSSAEYFFHLMKQSKKTTRYGRNSVGMMDYEGPTSPTPLPCKTLILMMPVSKSSWTDKKPIDETGFSPDVKLSIPGNQWVEYIIKDLKRKN</sequence>
<dbReference type="RefSeq" id="WP_131030724.1">
    <property type="nucleotide sequence ID" value="NZ_SIXF01000013.1"/>
</dbReference>
<dbReference type="GO" id="GO:0006508">
    <property type="term" value="P:proteolysis"/>
    <property type="evidence" value="ECO:0007669"/>
    <property type="project" value="InterPro"/>
</dbReference>
<dbReference type="GO" id="GO:0008236">
    <property type="term" value="F:serine-type peptidase activity"/>
    <property type="evidence" value="ECO:0007669"/>
    <property type="project" value="InterPro"/>
</dbReference>
<evidence type="ECO:0000313" key="3">
    <source>
        <dbReference type="EMBL" id="TBO41443.1"/>
    </source>
</evidence>
<evidence type="ECO:0000259" key="2">
    <source>
        <dbReference type="Pfam" id="PF03572"/>
    </source>
</evidence>
<proteinExistence type="predicted"/>
<comment type="caution">
    <text evidence="3">The sequence shown here is derived from an EMBL/GenBank/DDBJ whole genome shotgun (WGS) entry which is preliminary data.</text>
</comment>